<dbReference type="GO" id="GO:1903457">
    <property type="term" value="P:lactate catabolic process"/>
    <property type="evidence" value="ECO:0007669"/>
    <property type="project" value="TreeGrafter"/>
</dbReference>
<dbReference type="PANTHER" id="PTHR11748:SF119">
    <property type="entry name" value="D-2-HYDROXYGLUTARATE DEHYDROGENASE"/>
    <property type="match status" value="1"/>
</dbReference>
<dbReference type="Gene3D" id="3.30.70.2740">
    <property type="match status" value="1"/>
</dbReference>
<dbReference type="InterPro" id="IPR036318">
    <property type="entry name" value="FAD-bd_PCMH-like_sf"/>
</dbReference>
<dbReference type="Gene3D" id="1.10.45.10">
    <property type="entry name" value="Vanillyl-alcohol Oxidase, Chain A, domain 4"/>
    <property type="match status" value="1"/>
</dbReference>
<dbReference type="SUPFAM" id="SSF55103">
    <property type="entry name" value="FAD-linked oxidases, C-terminal domain"/>
    <property type="match status" value="1"/>
</dbReference>
<dbReference type="GO" id="GO:0008720">
    <property type="term" value="F:D-lactate dehydrogenase (NAD+) activity"/>
    <property type="evidence" value="ECO:0007669"/>
    <property type="project" value="TreeGrafter"/>
</dbReference>
<dbReference type="InterPro" id="IPR006094">
    <property type="entry name" value="Oxid_FAD_bind_N"/>
</dbReference>
<sequence>MLAGEIKKFFSGDVSNDEKTLNLYSEDYSIFKVRPEVVVFPKNAEDLKKLVKFAAEKAKTGEKVSLTGRAAGTDMSGGPLNDSIIVSFTKYFNHIREIGKDYAVVEPGVYFRDFEKELAKRELLYPPYPASKDLCALGGMINNNSGGEKTLFYGKTEDYVEGIDIVLADGEEHRFEPLEGEELRAKLRKKSFEGDIYRQLYKLIEDNYEMIQKAKPGVSKNSAGYYLWNVWDRKTFDITKLLVGSQGTLGLLTAARLKLVPAKRYSRLVVVFSKSLAPIPDLVRDLLKMDPESIESYDDKTFGLALRFFPAMLKLMKGDVFKLAFRFLPELWMFIRGGNPKMVLLISLTADNEKDLEEKAAAATVVAKKYPVLARNVKNDAEAQEYWTIRRQSFNLLHSHVKGLYAAAFIDDIIVDPKYMPEFLPQVNAILDKYKKQLIYTIAGHPGNGNFHIIPLVKLSDPETRRIIPIVTEEIYQLVFKYHGSITAEHNDGLIRTPYLAEMYGDKIVALFEKVKNIFDPLNIMNPGKKVFAGLNYSLDHIKNA</sequence>
<dbReference type="InterPro" id="IPR016169">
    <property type="entry name" value="FAD-bd_PCMH_sub2"/>
</dbReference>
<dbReference type="InterPro" id="IPR004113">
    <property type="entry name" value="FAD-bd_oxidored_4_C"/>
</dbReference>
<keyword evidence="3" id="KW-0274">FAD</keyword>
<dbReference type="PROSITE" id="PS51387">
    <property type="entry name" value="FAD_PCMH"/>
    <property type="match status" value="1"/>
</dbReference>
<protein>
    <submittedName>
        <fullName evidence="6">Oxidoreductase</fullName>
    </submittedName>
</protein>
<dbReference type="Proteomes" id="UP000034956">
    <property type="component" value="Unassembled WGS sequence"/>
</dbReference>
<evidence type="ECO:0000256" key="1">
    <source>
        <dbReference type="ARBA" id="ARBA00001974"/>
    </source>
</evidence>
<dbReference type="SUPFAM" id="SSF56176">
    <property type="entry name" value="FAD-binding/transporter-associated domain-like"/>
    <property type="match status" value="1"/>
</dbReference>
<comment type="cofactor">
    <cofactor evidence="1">
        <name>FAD</name>
        <dbReference type="ChEBI" id="CHEBI:57692"/>
    </cofactor>
</comment>
<dbReference type="Pfam" id="PF02913">
    <property type="entry name" value="FAD-oxidase_C"/>
    <property type="match status" value="1"/>
</dbReference>
<keyword evidence="2" id="KW-0285">Flavoprotein</keyword>
<comment type="caution">
    <text evidence="6">The sequence shown here is derived from an EMBL/GenBank/DDBJ whole genome shotgun (WGS) entry which is preliminary data.</text>
</comment>
<dbReference type="InterPro" id="IPR016166">
    <property type="entry name" value="FAD-bd_PCMH"/>
</dbReference>
<dbReference type="InterPro" id="IPR016167">
    <property type="entry name" value="FAD-bd_PCMH_sub1"/>
</dbReference>
<gene>
    <name evidence="6" type="ORF">UY23_C0001G0413</name>
</gene>
<name>A0A0G1UCG1_9BACT</name>
<dbReference type="InterPro" id="IPR016164">
    <property type="entry name" value="FAD-linked_Oxase-like_C"/>
</dbReference>
<dbReference type="AlphaFoldDB" id="A0A0G1UCG1"/>
<dbReference type="EMBL" id="LCPF01000001">
    <property type="protein sequence ID" value="KKU91807.1"/>
    <property type="molecule type" value="Genomic_DNA"/>
</dbReference>
<evidence type="ECO:0000256" key="4">
    <source>
        <dbReference type="ARBA" id="ARBA00023002"/>
    </source>
</evidence>
<dbReference type="Pfam" id="PF01565">
    <property type="entry name" value="FAD_binding_4"/>
    <property type="match status" value="1"/>
</dbReference>
<dbReference type="Gene3D" id="3.30.43.10">
    <property type="entry name" value="Uridine Diphospho-n-acetylenolpyruvylglucosamine Reductase, domain 2"/>
    <property type="match status" value="1"/>
</dbReference>
<dbReference type="Gene3D" id="3.30.465.10">
    <property type="match status" value="1"/>
</dbReference>
<keyword evidence="4" id="KW-0560">Oxidoreductase</keyword>
<dbReference type="InterPro" id="IPR016171">
    <property type="entry name" value="Vanillyl_alc_oxidase_C-sub2"/>
</dbReference>
<evidence type="ECO:0000313" key="6">
    <source>
        <dbReference type="EMBL" id="KKU91807.1"/>
    </source>
</evidence>
<accession>A0A0G1UCG1</accession>
<dbReference type="GO" id="GO:0071949">
    <property type="term" value="F:FAD binding"/>
    <property type="evidence" value="ECO:0007669"/>
    <property type="project" value="InterPro"/>
</dbReference>
<reference evidence="6 7" key="1">
    <citation type="journal article" date="2015" name="Nature">
        <title>rRNA introns, odd ribosomes, and small enigmatic genomes across a large radiation of phyla.</title>
        <authorList>
            <person name="Brown C.T."/>
            <person name="Hug L.A."/>
            <person name="Thomas B.C."/>
            <person name="Sharon I."/>
            <person name="Castelle C.J."/>
            <person name="Singh A."/>
            <person name="Wilkins M.J."/>
            <person name="Williams K.H."/>
            <person name="Banfield J.F."/>
        </authorList>
    </citation>
    <scope>NUCLEOTIDE SEQUENCE [LARGE SCALE GENOMIC DNA]</scope>
</reference>
<dbReference type="GO" id="GO:0004458">
    <property type="term" value="F:D-lactate dehydrogenase (cytochrome) activity"/>
    <property type="evidence" value="ECO:0007669"/>
    <property type="project" value="TreeGrafter"/>
</dbReference>
<proteinExistence type="predicted"/>
<organism evidence="6 7">
    <name type="scientific">Candidatus Jorgensenbacteria bacterium GW2011_GWA1_48_11</name>
    <dbReference type="NCBI Taxonomy" id="1618660"/>
    <lineage>
        <taxon>Bacteria</taxon>
        <taxon>Candidatus Joergenseniibacteriota</taxon>
    </lineage>
</organism>
<evidence type="ECO:0000259" key="5">
    <source>
        <dbReference type="PROSITE" id="PS51387"/>
    </source>
</evidence>
<dbReference type="PANTHER" id="PTHR11748">
    <property type="entry name" value="D-LACTATE DEHYDROGENASE"/>
    <property type="match status" value="1"/>
</dbReference>
<evidence type="ECO:0000256" key="2">
    <source>
        <dbReference type="ARBA" id="ARBA00022630"/>
    </source>
</evidence>
<feature type="domain" description="FAD-binding PCMH-type" evidence="5">
    <location>
        <begin position="31"/>
        <end position="262"/>
    </location>
</feature>
<evidence type="ECO:0000256" key="3">
    <source>
        <dbReference type="ARBA" id="ARBA00022827"/>
    </source>
</evidence>
<evidence type="ECO:0000313" key="7">
    <source>
        <dbReference type="Proteomes" id="UP000034956"/>
    </source>
</evidence>